<gene>
    <name evidence="2" type="ORF">PENSUB_13120</name>
</gene>
<sequence length="77" mass="8592">MLPLRRDARLDWSHETCCGDILSTVKVDLKPRSTHMDGVSNSITQSPSSSLSTLTTTRKSLSSQSDRQMCFVTCERT</sequence>
<evidence type="ECO:0000313" key="2">
    <source>
        <dbReference type="EMBL" id="OKO91131.1"/>
    </source>
</evidence>
<feature type="compositionally biased region" description="Low complexity" evidence="1">
    <location>
        <begin position="40"/>
        <end position="60"/>
    </location>
</feature>
<keyword evidence="3" id="KW-1185">Reference proteome</keyword>
<accession>A0A1Q5ST00</accession>
<dbReference type="AlphaFoldDB" id="A0A1Q5ST00"/>
<protein>
    <submittedName>
        <fullName evidence="2">Uncharacterized protein</fullName>
    </submittedName>
</protein>
<reference evidence="2 3" key="1">
    <citation type="submission" date="2016-10" db="EMBL/GenBank/DDBJ databases">
        <title>Genome sequence of the ascomycete fungus Penicillium subrubescens.</title>
        <authorList>
            <person name="De Vries R.P."/>
            <person name="Peng M."/>
            <person name="Dilokpimol A."/>
            <person name="Hilden K."/>
            <person name="Makela M.R."/>
            <person name="Grigoriev I."/>
            <person name="Riley R."/>
            <person name="Granchi Z."/>
        </authorList>
    </citation>
    <scope>NUCLEOTIDE SEQUENCE [LARGE SCALE GENOMIC DNA]</scope>
    <source>
        <strain evidence="2 3">CBS 132785</strain>
    </source>
</reference>
<organism evidence="2 3">
    <name type="scientific">Penicillium subrubescens</name>
    <dbReference type="NCBI Taxonomy" id="1316194"/>
    <lineage>
        <taxon>Eukaryota</taxon>
        <taxon>Fungi</taxon>
        <taxon>Dikarya</taxon>
        <taxon>Ascomycota</taxon>
        <taxon>Pezizomycotina</taxon>
        <taxon>Eurotiomycetes</taxon>
        <taxon>Eurotiomycetidae</taxon>
        <taxon>Eurotiales</taxon>
        <taxon>Aspergillaceae</taxon>
        <taxon>Penicillium</taxon>
    </lineage>
</organism>
<feature type="region of interest" description="Disordered" evidence="1">
    <location>
        <begin position="36"/>
        <end position="60"/>
    </location>
</feature>
<proteinExistence type="predicted"/>
<dbReference type="Proteomes" id="UP000186955">
    <property type="component" value="Unassembled WGS sequence"/>
</dbReference>
<name>A0A1Q5ST00_9EURO</name>
<comment type="caution">
    <text evidence="2">The sequence shown here is derived from an EMBL/GenBank/DDBJ whole genome shotgun (WGS) entry which is preliminary data.</text>
</comment>
<evidence type="ECO:0000313" key="3">
    <source>
        <dbReference type="Proteomes" id="UP000186955"/>
    </source>
</evidence>
<evidence type="ECO:0000256" key="1">
    <source>
        <dbReference type="SAM" id="MobiDB-lite"/>
    </source>
</evidence>
<dbReference type="EMBL" id="MNBE01000754">
    <property type="protein sequence ID" value="OKO91131.1"/>
    <property type="molecule type" value="Genomic_DNA"/>
</dbReference>